<organism evidence="2 3">
    <name type="scientific">Stentor coeruleus</name>
    <dbReference type="NCBI Taxonomy" id="5963"/>
    <lineage>
        <taxon>Eukaryota</taxon>
        <taxon>Sar</taxon>
        <taxon>Alveolata</taxon>
        <taxon>Ciliophora</taxon>
        <taxon>Postciliodesmatophora</taxon>
        <taxon>Heterotrichea</taxon>
        <taxon>Heterotrichida</taxon>
        <taxon>Stentoridae</taxon>
        <taxon>Stentor</taxon>
    </lineage>
</organism>
<protein>
    <submittedName>
        <fullName evidence="2">Uncharacterized protein</fullName>
    </submittedName>
</protein>
<evidence type="ECO:0000313" key="3">
    <source>
        <dbReference type="Proteomes" id="UP000187209"/>
    </source>
</evidence>
<dbReference type="Proteomes" id="UP000187209">
    <property type="component" value="Unassembled WGS sequence"/>
</dbReference>
<reference evidence="2 3" key="1">
    <citation type="submission" date="2016-11" db="EMBL/GenBank/DDBJ databases">
        <title>The macronuclear genome of Stentor coeruleus: a giant cell with tiny introns.</title>
        <authorList>
            <person name="Slabodnick M."/>
            <person name="Ruby J.G."/>
            <person name="Reiff S.B."/>
            <person name="Swart E.C."/>
            <person name="Gosai S."/>
            <person name="Prabakaran S."/>
            <person name="Witkowska E."/>
            <person name="Larue G.E."/>
            <person name="Fisher S."/>
            <person name="Freeman R.M."/>
            <person name="Gunawardena J."/>
            <person name="Chu W."/>
            <person name="Stover N.A."/>
            <person name="Gregory B.D."/>
            <person name="Nowacki M."/>
            <person name="Derisi J."/>
            <person name="Roy S.W."/>
            <person name="Marshall W.F."/>
            <person name="Sood P."/>
        </authorList>
    </citation>
    <scope>NUCLEOTIDE SEQUENCE [LARGE SCALE GENOMIC DNA]</scope>
    <source>
        <strain evidence="2">WM001</strain>
    </source>
</reference>
<dbReference type="EMBL" id="MPUH01000052">
    <property type="protein sequence ID" value="OMJ92907.1"/>
    <property type="molecule type" value="Genomic_DNA"/>
</dbReference>
<accession>A0A1R2CV66</accession>
<sequence length="641" mass="74051">MENKAPSCYDSIIMFLNYNLIGSVSEDPYESPRKQPLISKKQSFDKKADKILFTDKSAQISMINLNRSLQIFTESSIGVDDDSYDNEEEENVKVNKKDYAKMMSEKYKEKGKIFKFILNFAGIKDEIVSLLLENFSIIHEKCAEDVMEVENDEIAKLRMACRNIKDTYEELSSLILDEIRKITIRFDAVEKKIQKNPQYQQELISLKFEIQEVQQNTGNLFSSSVSKLKTLFKIQEKLSNLEKSLISPLDDAFTLLKFKDLEKNLKALGQKSLSNMKKIENELKGSTTELSPKIISMMSGDLNLESYFTLSDSLLALTTPLLAFESIKEGAISSNVFKKTLRRLDKTFVGYFKASERIKESSFFRLKKMFQFESKGNMFMHEDILLTDIRSNSLFSTIKDLLEKISRILSILTEQDNIFEELFEKTQLFEDIFYEIDLKLFELLSFDMRDLAKAIPGSQTETKDLIKKIMQEISSLQENPPIDIMSHLKEILDILKTSHKTIEIKSKLREIHQKEISSIKQESLEKIKNLSTAYDTINNYKNNIESALEITKASLEKSRSLVDKLSKDSSEKELEICSCKNEINSLAEELSEVNNKYDQLTSLADEMTIQVRTYQKLIRKKDRELQDLKSCNGLITQRLTK</sequence>
<evidence type="ECO:0000256" key="1">
    <source>
        <dbReference type="SAM" id="Coils"/>
    </source>
</evidence>
<name>A0A1R2CV66_9CILI</name>
<dbReference type="AlphaFoldDB" id="A0A1R2CV66"/>
<feature type="coiled-coil region" evidence="1">
    <location>
        <begin position="583"/>
        <end position="610"/>
    </location>
</feature>
<keyword evidence="3" id="KW-1185">Reference proteome</keyword>
<evidence type="ECO:0000313" key="2">
    <source>
        <dbReference type="EMBL" id="OMJ92907.1"/>
    </source>
</evidence>
<comment type="caution">
    <text evidence="2">The sequence shown here is derived from an EMBL/GenBank/DDBJ whole genome shotgun (WGS) entry which is preliminary data.</text>
</comment>
<proteinExistence type="predicted"/>
<gene>
    <name evidence="2" type="ORF">SteCoe_4243</name>
</gene>
<keyword evidence="1" id="KW-0175">Coiled coil</keyword>